<dbReference type="InterPro" id="IPR008844">
    <property type="entry name" value="Spore_GerAC-like"/>
</dbReference>
<sequence>MYFESVANNSMKSSRIFPPTNIGEVQSYMISKQSFSLPRITKTDGEVTVAGAAVINGEHMQLQGYLNADETSGLNLIKGKAPDGVLEFKMGGDFVAYEIKSSKSTIRADVSDPKRIQFSIHIEMEGNVGEAQLSGNVMDTNQIAEIEQKTEEELSRLTTATINKLQREYKTDAIGLGVFLNQEHHAVWEQVKDVWDREANYFSRCEINIETKAKVILIGSAVETRS</sequence>
<organism evidence="2 3">
    <name type="scientific">Paenibacillus puldeungensis</name>
    <dbReference type="NCBI Taxonomy" id="696536"/>
    <lineage>
        <taxon>Bacteria</taxon>
        <taxon>Bacillati</taxon>
        <taxon>Bacillota</taxon>
        <taxon>Bacilli</taxon>
        <taxon>Bacillales</taxon>
        <taxon>Paenibacillaceae</taxon>
        <taxon>Paenibacillus</taxon>
    </lineage>
</organism>
<dbReference type="PANTHER" id="PTHR35789">
    <property type="entry name" value="SPORE GERMINATION PROTEIN B3"/>
    <property type="match status" value="1"/>
</dbReference>
<evidence type="ECO:0000313" key="2">
    <source>
        <dbReference type="EMBL" id="MFD1179069.1"/>
    </source>
</evidence>
<feature type="domain" description="Spore germination GerAC-like C-terminal" evidence="1">
    <location>
        <begin position="51"/>
        <end position="218"/>
    </location>
</feature>
<proteinExistence type="predicted"/>
<keyword evidence="3" id="KW-1185">Reference proteome</keyword>
<protein>
    <submittedName>
        <fullName evidence="2">Ger(X)C family spore germination C-terminal domain-containing protein</fullName>
    </submittedName>
</protein>
<name>A0ABW3S3B9_9BACL</name>
<comment type="caution">
    <text evidence="2">The sequence shown here is derived from an EMBL/GenBank/DDBJ whole genome shotgun (WGS) entry which is preliminary data.</text>
</comment>
<dbReference type="Proteomes" id="UP001597262">
    <property type="component" value="Unassembled WGS sequence"/>
</dbReference>
<gene>
    <name evidence="2" type="ORF">ACFQ3W_22580</name>
</gene>
<evidence type="ECO:0000259" key="1">
    <source>
        <dbReference type="Pfam" id="PF05504"/>
    </source>
</evidence>
<dbReference type="RefSeq" id="WP_379321497.1">
    <property type="nucleotide sequence ID" value="NZ_JBHTLM010000024.1"/>
</dbReference>
<dbReference type="EMBL" id="JBHTLM010000024">
    <property type="protein sequence ID" value="MFD1179069.1"/>
    <property type="molecule type" value="Genomic_DNA"/>
</dbReference>
<accession>A0ABW3S3B9</accession>
<dbReference type="Pfam" id="PF05504">
    <property type="entry name" value="Spore_GerAC"/>
    <property type="match status" value="1"/>
</dbReference>
<dbReference type="InterPro" id="IPR046953">
    <property type="entry name" value="Spore_GerAC-like_C"/>
</dbReference>
<reference evidence="3" key="1">
    <citation type="journal article" date="2019" name="Int. J. Syst. Evol. Microbiol.">
        <title>The Global Catalogue of Microorganisms (GCM) 10K type strain sequencing project: providing services to taxonomists for standard genome sequencing and annotation.</title>
        <authorList>
            <consortium name="The Broad Institute Genomics Platform"/>
            <consortium name="The Broad Institute Genome Sequencing Center for Infectious Disease"/>
            <person name="Wu L."/>
            <person name="Ma J."/>
        </authorList>
    </citation>
    <scope>NUCLEOTIDE SEQUENCE [LARGE SCALE GENOMIC DNA]</scope>
    <source>
        <strain evidence="3">CCUG 59189</strain>
    </source>
</reference>
<dbReference type="InterPro" id="IPR038501">
    <property type="entry name" value="Spore_GerAC_C_sf"/>
</dbReference>
<dbReference type="PANTHER" id="PTHR35789:SF1">
    <property type="entry name" value="SPORE GERMINATION PROTEIN B3"/>
    <property type="match status" value="1"/>
</dbReference>
<dbReference type="Gene3D" id="3.30.300.210">
    <property type="entry name" value="Nutrient germinant receptor protein C, domain 3"/>
    <property type="match status" value="1"/>
</dbReference>
<evidence type="ECO:0000313" key="3">
    <source>
        <dbReference type="Proteomes" id="UP001597262"/>
    </source>
</evidence>